<dbReference type="InterPro" id="IPR041623">
    <property type="entry name" value="NOG1_N"/>
</dbReference>
<dbReference type="PROSITE" id="PS51710">
    <property type="entry name" value="G_OBG"/>
    <property type="match status" value="1"/>
</dbReference>
<feature type="domain" description="OBG-type G" evidence="2">
    <location>
        <begin position="165"/>
        <end position="328"/>
    </location>
</feature>
<dbReference type="Gene3D" id="1.20.120.1190">
    <property type="match status" value="1"/>
</dbReference>
<evidence type="ECO:0000259" key="2">
    <source>
        <dbReference type="PROSITE" id="PS51710"/>
    </source>
</evidence>
<dbReference type="RefSeq" id="WP_013680654.1">
    <property type="nucleotide sequence ID" value="NC_015315.1"/>
</dbReference>
<dbReference type="InterPro" id="IPR006073">
    <property type="entry name" value="GTP-bd"/>
</dbReference>
<dbReference type="InterPro" id="IPR031167">
    <property type="entry name" value="G_OBG"/>
</dbReference>
<name>F2L407_THEU7</name>
<dbReference type="AlphaFoldDB" id="F2L407"/>
<reference key="2">
    <citation type="submission" date="2011-03" db="EMBL/GenBank/DDBJ databases">
        <title>Complete genome sequence of the thermoacidophilic crenarchaeon Thermoproteus uzoniensis 768-20.</title>
        <authorList>
            <person name="Mardanov A.V."/>
            <person name="Gumerov V.M."/>
            <person name="Beletsky A.V."/>
            <person name="Prokofeva M.I."/>
            <person name="Bonch-Osmolovskaya E.A."/>
            <person name="Ravin N.V."/>
            <person name="Skryabin K.G."/>
        </authorList>
    </citation>
    <scope>NUCLEOTIDE SEQUENCE</scope>
    <source>
        <strain>768-20</strain>
    </source>
</reference>
<sequence length="344" mass="38647">MRFNTPYVYSPEELKSYFFGVYKSAEAKSPSTEPGLERLRRLEAVRIKKSARGLADALREMAVSMPFVNDLHPFYRELLELGVGIAKYKHALGKIGNAAVAIKSISGEALMALRTAYSKEQIYRIRKAYIARVVDLIEDLAPELETAKSAAAFLRRLPDVDPDLFTVVVAGAPNVGKSSLVGCLSTAKPKVAEYPFTTRQIHVGHIFVRGDRIQVIDTPGLLDRPFDEMNKIELQAVLALRYLAKVVVFLVDPTHYGGFDLSIQINIFNSIKNNFNIPIIIVINKIDLANDDDIKKAEELFGEIRIRISAKTCSGVEELKARILEDYYVPYMLQKLRQIRAAER</sequence>
<dbReference type="SUPFAM" id="SSF52540">
    <property type="entry name" value="P-loop containing nucleoside triphosphate hydrolases"/>
    <property type="match status" value="1"/>
</dbReference>
<dbReference type="HOGENOM" id="CLU_011784_0_0_2"/>
<evidence type="ECO:0000256" key="1">
    <source>
        <dbReference type="ARBA" id="ARBA00022741"/>
    </source>
</evidence>
<dbReference type="OrthoDB" id="147673at2157"/>
<keyword evidence="1" id="KW-0547">Nucleotide-binding</keyword>
<dbReference type="CDD" id="cd01897">
    <property type="entry name" value="NOG"/>
    <property type="match status" value="1"/>
</dbReference>
<reference evidence="3 4" key="1">
    <citation type="journal article" date="2011" name="J. Bacteriol.">
        <title>Complete genome sequence of the thermoacidophilic crenarchaeon Thermoproteus uzoniensis 768-20.</title>
        <authorList>
            <person name="Mardanov A.V."/>
            <person name="Gumerov V.M."/>
            <person name="Beletsky A.V."/>
            <person name="Prokofeva M.I."/>
            <person name="Bonch-Osmolovskaya E.A."/>
            <person name="Ravin N.V."/>
            <person name="Skryabin K.G."/>
        </authorList>
    </citation>
    <scope>NUCLEOTIDE SEQUENCE [LARGE SCALE GENOMIC DNA]</scope>
    <source>
        <strain evidence="3 4">768-20</strain>
    </source>
</reference>
<organism evidence="3 4">
    <name type="scientific">Thermoproteus uzoniensis (strain 768-20)</name>
    <dbReference type="NCBI Taxonomy" id="999630"/>
    <lineage>
        <taxon>Archaea</taxon>
        <taxon>Thermoproteota</taxon>
        <taxon>Thermoprotei</taxon>
        <taxon>Thermoproteales</taxon>
        <taxon>Thermoproteaceae</taxon>
        <taxon>Thermoproteus</taxon>
    </lineage>
</organism>
<protein>
    <submittedName>
        <fullName evidence="3">Small GTP-binding protein</fullName>
    </submittedName>
</protein>
<gene>
    <name evidence="3" type="ordered locus">TUZN_1859</name>
</gene>
<dbReference type="KEGG" id="tuz:TUZN_1859"/>
<dbReference type="PANTHER" id="PTHR45759">
    <property type="entry name" value="NUCLEOLAR GTP-BINDING PROTEIN 1"/>
    <property type="match status" value="1"/>
</dbReference>
<evidence type="ECO:0000313" key="4">
    <source>
        <dbReference type="Proteomes" id="UP000008138"/>
    </source>
</evidence>
<evidence type="ECO:0000313" key="3">
    <source>
        <dbReference type="EMBL" id="AEA13319.1"/>
    </source>
</evidence>
<dbReference type="GO" id="GO:0005525">
    <property type="term" value="F:GTP binding"/>
    <property type="evidence" value="ECO:0007669"/>
    <property type="project" value="InterPro"/>
</dbReference>
<dbReference type="Pfam" id="PF01926">
    <property type="entry name" value="MMR_HSR1"/>
    <property type="match status" value="1"/>
</dbReference>
<dbReference type="Gene3D" id="3.40.50.300">
    <property type="entry name" value="P-loop containing nucleotide triphosphate hydrolases"/>
    <property type="match status" value="1"/>
</dbReference>
<dbReference type="STRING" id="999630.TUZN_1859"/>
<accession>F2L407</accession>
<dbReference type="Pfam" id="PF17835">
    <property type="entry name" value="NOG1_N"/>
    <property type="match status" value="1"/>
</dbReference>
<dbReference type="InterPro" id="IPR027417">
    <property type="entry name" value="P-loop_NTPase"/>
</dbReference>
<dbReference type="GeneID" id="10361372"/>
<dbReference type="InterPro" id="IPR005225">
    <property type="entry name" value="Small_GTP-bd"/>
</dbReference>
<dbReference type="PRINTS" id="PR00326">
    <property type="entry name" value="GTP1OBG"/>
</dbReference>
<dbReference type="eggNOG" id="arCOG00352">
    <property type="taxonomic scope" value="Archaea"/>
</dbReference>
<dbReference type="Proteomes" id="UP000008138">
    <property type="component" value="Chromosome"/>
</dbReference>
<dbReference type="EMBL" id="CP002590">
    <property type="protein sequence ID" value="AEA13319.1"/>
    <property type="molecule type" value="Genomic_DNA"/>
</dbReference>
<dbReference type="NCBIfam" id="TIGR00231">
    <property type="entry name" value="small_GTP"/>
    <property type="match status" value="1"/>
</dbReference>
<proteinExistence type="predicted"/>
<keyword evidence="4" id="KW-1185">Reference proteome</keyword>